<dbReference type="InterPro" id="IPR002347">
    <property type="entry name" value="SDR_fam"/>
</dbReference>
<dbReference type="GO" id="GO:0019433">
    <property type="term" value="P:triglyceride catabolic process"/>
    <property type="evidence" value="ECO:0007669"/>
    <property type="project" value="TreeGrafter"/>
</dbReference>
<dbReference type="PRINTS" id="PR00081">
    <property type="entry name" value="GDHRDH"/>
</dbReference>
<keyword evidence="2" id="KW-0521">NADP</keyword>
<evidence type="ECO:0000256" key="4">
    <source>
        <dbReference type="RuleBase" id="RU000363"/>
    </source>
</evidence>
<reference evidence="5 6" key="1">
    <citation type="submission" date="2016-03" db="EMBL/GenBank/DDBJ databases">
        <authorList>
            <person name="Ploux O."/>
        </authorList>
    </citation>
    <scope>NUCLEOTIDE SEQUENCE [LARGE SCALE GENOMIC DNA]</scope>
    <source>
        <strain evidence="5 6">UAMH 11012</strain>
    </source>
</reference>
<dbReference type="STRING" id="576137.A0A1L7X100"/>
<dbReference type="Proteomes" id="UP000184330">
    <property type="component" value="Unassembled WGS sequence"/>
</dbReference>
<evidence type="ECO:0000256" key="1">
    <source>
        <dbReference type="ARBA" id="ARBA00006484"/>
    </source>
</evidence>
<dbReference type="PRINTS" id="PR00080">
    <property type="entry name" value="SDRFAMILY"/>
</dbReference>
<dbReference type="EMBL" id="FJOG01000012">
    <property type="protein sequence ID" value="CZR58680.1"/>
    <property type="molecule type" value="Genomic_DNA"/>
</dbReference>
<organism evidence="5 6">
    <name type="scientific">Phialocephala subalpina</name>
    <dbReference type="NCBI Taxonomy" id="576137"/>
    <lineage>
        <taxon>Eukaryota</taxon>
        <taxon>Fungi</taxon>
        <taxon>Dikarya</taxon>
        <taxon>Ascomycota</taxon>
        <taxon>Pezizomycotina</taxon>
        <taxon>Leotiomycetes</taxon>
        <taxon>Helotiales</taxon>
        <taxon>Mollisiaceae</taxon>
        <taxon>Phialocephala</taxon>
        <taxon>Phialocephala fortinii species complex</taxon>
    </lineage>
</organism>
<keyword evidence="3" id="KW-0560">Oxidoreductase</keyword>
<dbReference type="InterPro" id="IPR020904">
    <property type="entry name" value="Sc_DH/Rdtase_CS"/>
</dbReference>
<dbReference type="Pfam" id="PF00106">
    <property type="entry name" value="adh_short"/>
    <property type="match status" value="1"/>
</dbReference>
<evidence type="ECO:0000313" key="5">
    <source>
        <dbReference type="EMBL" id="CZR58680.1"/>
    </source>
</evidence>
<dbReference type="PANTHER" id="PTHR44169">
    <property type="entry name" value="NADPH-DEPENDENT 1-ACYLDIHYDROXYACETONE PHOSPHATE REDUCTASE"/>
    <property type="match status" value="1"/>
</dbReference>
<dbReference type="Gene3D" id="3.40.50.720">
    <property type="entry name" value="NAD(P)-binding Rossmann-like Domain"/>
    <property type="match status" value="1"/>
</dbReference>
<dbReference type="SUPFAM" id="SSF51735">
    <property type="entry name" value="NAD(P)-binding Rossmann-fold domains"/>
    <property type="match status" value="1"/>
</dbReference>
<protein>
    <submittedName>
        <fullName evidence="5">Related to estradiol 17 beta-dehydrogenase</fullName>
    </submittedName>
</protein>
<dbReference type="GO" id="GO:0005783">
    <property type="term" value="C:endoplasmic reticulum"/>
    <property type="evidence" value="ECO:0007669"/>
    <property type="project" value="TreeGrafter"/>
</dbReference>
<evidence type="ECO:0000256" key="2">
    <source>
        <dbReference type="ARBA" id="ARBA00022857"/>
    </source>
</evidence>
<comment type="similarity">
    <text evidence="1 4">Belongs to the short-chain dehydrogenases/reductases (SDR) family.</text>
</comment>
<dbReference type="OrthoDB" id="2102561at2759"/>
<dbReference type="GO" id="GO:0004806">
    <property type="term" value="F:triacylglycerol lipase activity"/>
    <property type="evidence" value="ECO:0007669"/>
    <property type="project" value="TreeGrafter"/>
</dbReference>
<dbReference type="InterPro" id="IPR036291">
    <property type="entry name" value="NAD(P)-bd_dom_sf"/>
</dbReference>
<proteinExistence type="inferred from homology"/>
<dbReference type="CDD" id="cd05374">
    <property type="entry name" value="17beta-HSD-like_SDR_c"/>
    <property type="match status" value="1"/>
</dbReference>
<gene>
    <name evidence="5" type="ORF">PAC_08572</name>
</gene>
<accession>A0A1L7X100</accession>
<evidence type="ECO:0000313" key="6">
    <source>
        <dbReference type="Proteomes" id="UP000184330"/>
    </source>
</evidence>
<dbReference type="AlphaFoldDB" id="A0A1L7X100"/>
<sequence>MSDSKRTVLITGCSDGGLGAALAVAFHEAGLRVYATARNPAKMTYLESLGIKTLTLDVLSDSSIATCVESITKSSGSLDILLNNAGALYNMPVTDVSISEAKKLFDLNVWSYIAMAQAFMPLLLKSSKGMIVNQTSVTSIQALPFQSAYCASKAAMSMFSNLQRLELEGFGITVVELKTGLVKSNLIKHQEQGTQVSLPEGSIFWPAKEAVERAMRQDEFATSGMDSHEWAKLVTQDLLKCKPPPVIWRGESAGLARFASSFPFGMFDGTTKKMGGLDIVERILRK</sequence>
<name>A0A1L7X100_9HELO</name>
<keyword evidence="6" id="KW-1185">Reference proteome</keyword>
<dbReference type="GO" id="GO:0000140">
    <property type="term" value="F:acylglycerone-phosphate reductase (NADP+) activity"/>
    <property type="evidence" value="ECO:0007669"/>
    <property type="project" value="TreeGrafter"/>
</dbReference>
<dbReference type="GO" id="GO:0005811">
    <property type="term" value="C:lipid droplet"/>
    <property type="evidence" value="ECO:0007669"/>
    <property type="project" value="TreeGrafter"/>
</dbReference>
<evidence type="ECO:0000256" key="3">
    <source>
        <dbReference type="ARBA" id="ARBA00023002"/>
    </source>
</evidence>
<dbReference type="GO" id="GO:0006654">
    <property type="term" value="P:phosphatidic acid biosynthetic process"/>
    <property type="evidence" value="ECO:0007669"/>
    <property type="project" value="TreeGrafter"/>
</dbReference>
<dbReference type="PROSITE" id="PS00061">
    <property type="entry name" value="ADH_SHORT"/>
    <property type="match status" value="1"/>
</dbReference>
<dbReference type="PANTHER" id="PTHR44169:SF6">
    <property type="entry name" value="NADPH-DEPENDENT 1-ACYLDIHYDROXYACETONE PHOSPHATE REDUCTASE"/>
    <property type="match status" value="1"/>
</dbReference>